<dbReference type="InterPro" id="IPR036305">
    <property type="entry name" value="RGS_sf"/>
</dbReference>
<evidence type="ECO:0000256" key="4">
    <source>
        <dbReference type="SAM" id="MobiDB-lite"/>
    </source>
</evidence>
<feature type="compositionally biased region" description="Low complexity" evidence="4">
    <location>
        <begin position="495"/>
        <end position="511"/>
    </location>
</feature>
<feature type="region of interest" description="Disordered" evidence="4">
    <location>
        <begin position="495"/>
        <end position="581"/>
    </location>
</feature>
<dbReference type="PANTHER" id="PTHR23180:SF160">
    <property type="entry name" value="ADP-RIBOSYLATION FACTOR GTPASE-ACTIVATING PROTEIN EFFECTOR PROTEIN 1"/>
    <property type="match status" value="1"/>
</dbReference>
<dbReference type="InterPro" id="IPR016137">
    <property type="entry name" value="RGS"/>
</dbReference>
<dbReference type="Gene3D" id="1.10.167.10">
    <property type="entry name" value="Regulator of G-protein Signalling 4, domain 2"/>
    <property type="match status" value="1"/>
</dbReference>
<reference evidence="7" key="1">
    <citation type="submission" date="2021-01" db="EMBL/GenBank/DDBJ databases">
        <authorList>
            <person name="Corre E."/>
            <person name="Pelletier E."/>
            <person name="Niang G."/>
            <person name="Scheremetjew M."/>
            <person name="Finn R."/>
            <person name="Kale V."/>
            <person name="Holt S."/>
            <person name="Cochrane G."/>
            <person name="Meng A."/>
            <person name="Brown T."/>
            <person name="Cohen L."/>
        </authorList>
    </citation>
    <scope>NUCLEOTIDE SEQUENCE</scope>
    <source>
        <strain evidence="7">CCMP2078</strain>
    </source>
</reference>
<keyword evidence="2" id="KW-0479">Metal-binding</keyword>
<accession>A0A7R9U398</accession>
<dbReference type="PANTHER" id="PTHR23180">
    <property type="entry name" value="CENTAURIN/ARF"/>
    <property type="match status" value="1"/>
</dbReference>
<feature type="region of interest" description="Disordered" evidence="4">
    <location>
        <begin position="771"/>
        <end position="819"/>
    </location>
</feature>
<dbReference type="PROSITE" id="PS50132">
    <property type="entry name" value="RGS"/>
    <property type="match status" value="1"/>
</dbReference>
<dbReference type="Pfam" id="PF00169">
    <property type="entry name" value="PH"/>
    <property type="match status" value="1"/>
</dbReference>
<comment type="similarity">
    <text evidence="1">Belongs to the OSBP family.</text>
</comment>
<dbReference type="SUPFAM" id="SSF48097">
    <property type="entry name" value="Regulator of G-protein signaling, RGS"/>
    <property type="match status" value="1"/>
</dbReference>
<dbReference type="Gene3D" id="2.30.29.30">
    <property type="entry name" value="Pleckstrin-homology domain (PH domain)/Phosphotyrosine-binding domain (PTB)"/>
    <property type="match status" value="2"/>
</dbReference>
<dbReference type="SMART" id="SM00233">
    <property type="entry name" value="PH"/>
    <property type="match status" value="3"/>
</dbReference>
<organism evidence="7">
    <name type="scientific">Pinguiococcus pyrenoidosus</name>
    <dbReference type="NCBI Taxonomy" id="172671"/>
    <lineage>
        <taxon>Eukaryota</taxon>
        <taxon>Sar</taxon>
        <taxon>Stramenopiles</taxon>
        <taxon>Ochrophyta</taxon>
        <taxon>Pinguiophyceae</taxon>
        <taxon>Pinguiochrysidales</taxon>
        <taxon>Pinguiochrysidaceae</taxon>
        <taxon>Pinguiococcus</taxon>
    </lineage>
</organism>
<dbReference type="GO" id="GO:0005096">
    <property type="term" value="F:GTPase activator activity"/>
    <property type="evidence" value="ECO:0007669"/>
    <property type="project" value="InterPro"/>
</dbReference>
<evidence type="ECO:0000256" key="3">
    <source>
        <dbReference type="ARBA" id="ARBA00022833"/>
    </source>
</evidence>
<dbReference type="Pfam" id="PF15409">
    <property type="entry name" value="PH_8"/>
    <property type="match status" value="1"/>
</dbReference>
<feature type="domain" description="PH" evidence="5">
    <location>
        <begin position="808"/>
        <end position="926"/>
    </location>
</feature>
<evidence type="ECO:0000256" key="1">
    <source>
        <dbReference type="ARBA" id="ARBA00008842"/>
    </source>
</evidence>
<dbReference type="SMART" id="SM00315">
    <property type="entry name" value="RGS"/>
    <property type="match status" value="1"/>
</dbReference>
<gene>
    <name evidence="7" type="ORF">PPYR1160_LOCUS2074</name>
</gene>
<dbReference type="GO" id="GO:0046872">
    <property type="term" value="F:metal ion binding"/>
    <property type="evidence" value="ECO:0007669"/>
    <property type="project" value="UniProtKB-KW"/>
</dbReference>
<evidence type="ECO:0000259" key="5">
    <source>
        <dbReference type="PROSITE" id="PS50003"/>
    </source>
</evidence>
<keyword evidence="3" id="KW-0862">Zinc</keyword>
<dbReference type="InterPro" id="IPR044926">
    <property type="entry name" value="RGS_subdomain_2"/>
</dbReference>
<feature type="compositionally biased region" description="Basic and acidic residues" evidence="4">
    <location>
        <begin position="540"/>
        <end position="554"/>
    </location>
</feature>
<dbReference type="PROSITE" id="PS50003">
    <property type="entry name" value="PH_DOMAIN"/>
    <property type="match status" value="3"/>
</dbReference>
<dbReference type="Pfam" id="PF00615">
    <property type="entry name" value="RGS"/>
    <property type="match status" value="1"/>
</dbReference>
<feature type="domain" description="PH" evidence="5">
    <location>
        <begin position="190"/>
        <end position="283"/>
    </location>
</feature>
<dbReference type="GO" id="GO:0006869">
    <property type="term" value="P:lipid transport"/>
    <property type="evidence" value="ECO:0007669"/>
    <property type="project" value="UniProtKB-ARBA"/>
</dbReference>
<dbReference type="InterPro" id="IPR001849">
    <property type="entry name" value="PH_domain"/>
</dbReference>
<evidence type="ECO:0000256" key="2">
    <source>
        <dbReference type="ARBA" id="ARBA00022723"/>
    </source>
</evidence>
<sequence length="1028" mass="116512">MSSFSKGRIRVWMEHEERDPTYCSVRVTADMTFGHLRAKVLQILGVTSIDGVFFTIAIRYDDNGEGSNEAMEYVPFDNETLRKVMDIDGNMLLRGGYIFLKDIRHSSNFDDVSEPSASMASTSFPRLSVLGKPGELLTLPDFMAAASTSDDSPFYEELNPPYPFHFGEIRTPEQQNSTMEANLIDEMQANALHSGILLRDFLGRDEWKERYFMLSHDKLWYCKKEGNERNLTFLELLPDVSCKIASTQTSTFTLETREGRILLRASSTPEMQLWMNKIDQRIMAPAFAHAEELIIGAERTLAEHASMLAEQDLRFMRRGCMISGCLQNPVLRDPFLEHLEGSETINHLLFWVHAESYFQQATLPRDKEAPAPVSLDRDAPPFGDEILPFKQRQIRARFIFENFLAEEAPYLIEADDDMYADIQEIAGKISKPQPHLFKALQDKVICFITRNQYPSFVQSPVFRKILCAAPHAYNQALKASSIFAAHRASRLITAPKSPLRSPLSSRGVSSPRPMPRNSSFKSISALRRRRRRGLPTSRSFEADTFIRRGTRDGRSVSPSPLSPEDPSTKRRTSTPNSRLSRFVSLGSMVSRMRLRSSQAIEKEWAEHQSQSKESQTESSVEIDLAEYDSPAEYYKGDPAWPPHQWWSSPLTTNSLQEAMETLPELAAVTMECLGVSESHNQRDRNPPRIRRLSPQETKVEKPTVMAVYNRLESLKKGLVARPPVFQRQWTGVMGWVRVNAAPNAIFSQWGLGTASARSSNKSIGKNASFQSLGKAGGSIRSSNRSVNTSPSVLHGSPLSLRRSARNPSAGDDGSVNSAHGNSESWMKRYVALQSDWHVNARPMAKLYFFKKQTPNLAHHRANTFSCTELIHLSASSKIEPEPELLQCITLTDTEGFKATIKIESADECEPFKQVNRWIRLMRHFVMPSCEVVYIVMEGFLMKRGKINTGHKRRWFRLDSRKMFRYYHDSNGIVKGELEITDETEIDAEFDSPTFTVKAGERCFTLTAPGKAREVTTWVQALEAVRRLP</sequence>
<dbReference type="CDD" id="cd07440">
    <property type="entry name" value="RGS"/>
    <property type="match status" value="1"/>
</dbReference>
<dbReference type="AlphaFoldDB" id="A0A7R9U398"/>
<proteinExistence type="inferred from homology"/>
<feature type="region of interest" description="Disordered" evidence="4">
    <location>
        <begin position="677"/>
        <end position="697"/>
    </location>
</feature>
<dbReference type="InterPro" id="IPR041680">
    <property type="entry name" value="PH_8"/>
</dbReference>
<dbReference type="EMBL" id="HBEA01002789">
    <property type="protein sequence ID" value="CAD8252582.1"/>
    <property type="molecule type" value="Transcribed_RNA"/>
</dbReference>
<name>A0A7R9U398_9STRA</name>
<feature type="domain" description="RGS" evidence="6">
    <location>
        <begin position="326"/>
        <end position="466"/>
    </location>
</feature>
<dbReference type="CDD" id="cd00821">
    <property type="entry name" value="PH"/>
    <property type="match status" value="1"/>
</dbReference>
<evidence type="ECO:0000313" key="7">
    <source>
        <dbReference type="EMBL" id="CAD8252582.1"/>
    </source>
</evidence>
<evidence type="ECO:0000259" key="6">
    <source>
        <dbReference type="PROSITE" id="PS50132"/>
    </source>
</evidence>
<dbReference type="SUPFAM" id="SSF50729">
    <property type="entry name" value="PH domain-like"/>
    <property type="match status" value="2"/>
</dbReference>
<evidence type="ECO:0008006" key="8">
    <source>
        <dbReference type="Google" id="ProtNLM"/>
    </source>
</evidence>
<protein>
    <recommendedName>
        <fullName evidence="8">PH domain-containing protein</fullName>
    </recommendedName>
</protein>
<feature type="domain" description="PH" evidence="5">
    <location>
        <begin position="933"/>
        <end position="1026"/>
    </location>
</feature>
<feature type="compositionally biased region" description="Polar residues" evidence="4">
    <location>
        <begin position="779"/>
        <end position="791"/>
    </location>
</feature>
<dbReference type="InterPro" id="IPR045258">
    <property type="entry name" value="ACAP1/2/3-like"/>
</dbReference>
<dbReference type="InterPro" id="IPR011993">
    <property type="entry name" value="PH-like_dom_sf"/>
</dbReference>